<name>A0A226EKV4_FOLCA</name>
<dbReference type="Gene3D" id="3.40.50.410">
    <property type="entry name" value="von Willebrand factor, type A domain"/>
    <property type="match status" value="1"/>
</dbReference>
<dbReference type="Proteomes" id="UP000198287">
    <property type="component" value="Unassembled WGS sequence"/>
</dbReference>
<organism evidence="3 4">
    <name type="scientific">Folsomia candida</name>
    <name type="common">Springtail</name>
    <dbReference type="NCBI Taxonomy" id="158441"/>
    <lineage>
        <taxon>Eukaryota</taxon>
        <taxon>Metazoa</taxon>
        <taxon>Ecdysozoa</taxon>
        <taxon>Arthropoda</taxon>
        <taxon>Hexapoda</taxon>
        <taxon>Collembola</taxon>
        <taxon>Entomobryomorpha</taxon>
        <taxon>Isotomoidea</taxon>
        <taxon>Isotomidae</taxon>
        <taxon>Proisotominae</taxon>
        <taxon>Folsomia</taxon>
    </lineage>
</organism>
<accession>A0A226EKV4</accession>
<dbReference type="Pfam" id="PF08487">
    <property type="entry name" value="VIT"/>
    <property type="match status" value="1"/>
</dbReference>
<comment type="caution">
    <text evidence="3">The sequence shown here is derived from an EMBL/GenBank/DDBJ whole genome shotgun (WGS) entry which is preliminary data.</text>
</comment>
<dbReference type="SMART" id="SM00327">
    <property type="entry name" value="VWA"/>
    <property type="match status" value="1"/>
</dbReference>
<feature type="domain" description="VWFA" evidence="1">
    <location>
        <begin position="285"/>
        <end position="458"/>
    </location>
</feature>
<dbReference type="PROSITE" id="PS51468">
    <property type="entry name" value="VIT"/>
    <property type="match status" value="1"/>
</dbReference>
<dbReference type="InterPro" id="IPR002035">
    <property type="entry name" value="VWF_A"/>
</dbReference>
<dbReference type="PANTHER" id="PTHR45737">
    <property type="entry name" value="VON WILLEBRAND FACTOR A DOMAIN-CONTAINING PROTEIN 5A"/>
    <property type="match status" value="1"/>
</dbReference>
<evidence type="ECO:0000313" key="4">
    <source>
        <dbReference type="Proteomes" id="UP000198287"/>
    </source>
</evidence>
<dbReference type="SMART" id="SM00609">
    <property type="entry name" value="VIT"/>
    <property type="match status" value="1"/>
</dbReference>
<dbReference type="OrthoDB" id="8279752at2759"/>
<dbReference type="STRING" id="158441.A0A226EKV4"/>
<reference evidence="3 4" key="1">
    <citation type="submission" date="2015-12" db="EMBL/GenBank/DDBJ databases">
        <title>The genome of Folsomia candida.</title>
        <authorList>
            <person name="Faddeeva A."/>
            <person name="Derks M.F."/>
            <person name="Anvar Y."/>
            <person name="Smit S."/>
            <person name="Van Straalen N."/>
            <person name="Roelofs D."/>
        </authorList>
    </citation>
    <scope>NUCLEOTIDE SEQUENCE [LARGE SCALE GENOMIC DNA]</scope>
    <source>
        <strain evidence="3 4">VU population</strain>
        <tissue evidence="3">Whole body</tissue>
    </source>
</reference>
<dbReference type="SUPFAM" id="SSF53300">
    <property type="entry name" value="vWA-like"/>
    <property type="match status" value="1"/>
</dbReference>
<proteinExistence type="predicted"/>
<dbReference type="AlphaFoldDB" id="A0A226EKV4"/>
<dbReference type="InterPro" id="IPR036465">
    <property type="entry name" value="vWFA_dom_sf"/>
</dbReference>
<dbReference type="EMBL" id="LNIX01000003">
    <property type="protein sequence ID" value="OXA58333.1"/>
    <property type="molecule type" value="Genomic_DNA"/>
</dbReference>
<evidence type="ECO:0000313" key="3">
    <source>
        <dbReference type="EMBL" id="OXA58333.1"/>
    </source>
</evidence>
<feature type="domain" description="VIT" evidence="2">
    <location>
        <begin position="10"/>
        <end position="138"/>
    </location>
</feature>
<gene>
    <name evidence="3" type="ORF">Fcan01_06511</name>
</gene>
<sequence length="867" mass="94528">MVGNNCGPCGLIWINDTNHKQIPIPLKSVSITASVVHAVAQVEITQVYENSENNPIEASYIFPVDSNGAVTHFQAELDGKVIKGVVKTTEDAKRDYEAAIKQQKTAFLGEETKPDVFHLKIGFLKPGALAKVVIGYVTEVKNDADSHAIRFVIPTTVAPRYVPPSDHDQKSDDLANMTFSSTSPAPLNIKVVACIQGEIKSADSLSSHKILVKSKGTIPEQPGWNKAVVTLVGNVTEMDRDFVLLVTPLEAVMKPRVYYEILENGSLAAMTHLIPSFALKEEKVELIIVVDRSGSMGGQSIRMASAALQLFLHSLPTDCYFNVVGFGSSYEVQFKEGSAKYGPESLHYAVNSAKCISANLGGTEILEPLQHIYSRPSIPGYLRQIFVITDGQVSNTEQVISLVQQNAHNSRLFALGIGASSSRHLVEGMATAGGGTCAFVEGDASIQKATLSQLKNALQPSLTDIKIEWMGIRNPQRVELNTEKTLFGYNKPVEPEVKGSKFSQSPKNIPPIFDGSQLVVFGIFPPGQDRPSGVKLTANSPDGPLTLNIAMNETNLLGSTQMLHKLAVIKLIRELEMQETMLSGMINGSKDEIVALGVEYGITSKHTSYIAIDESGQQQLYTMPMQERQIPNQLPYGSTFGFGSSRQRFRDSSVATHYSLANFSPQRSLGACFFGSSSGALPKHKSVHPAQQQQMQPQMQQQQSFSFGSSTPTQFPLPPLNYLKGLGVVNSTISSQVPSPSFGGSQLFQPQLNSQGSTLSVKSDRVILIISHQNFDGSFSMSDALCQSLRVSYADIISVSTIQGWDTTLWATVLAVTCLTDTDLKVEKDSWELVVNKAQKWMTQYCRDADLLQSMIFTSSEVHTKKC</sequence>
<dbReference type="PANTHER" id="PTHR45737:SF6">
    <property type="entry name" value="VON WILLEBRAND FACTOR A DOMAIN-CONTAINING PROTEIN 5A"/>
    <property type="match status" value="1"/>
</dbReference>
<dbReference type="GO" id="GO:0032991">
    <property type="term" value="C:protein-containing complex"/>
    <property type="evidence" value="ECO:0007669"/>
    <property type="project" value="UniProtKB-ARBA"/>
</dbReference>
<evidence type="ECO:0000259" key="1">
    <source>
        <dbReference type="PROSITE" id="PS50234"/>
    </source>
</evidence>
<dbReference type="OMA" id="YSSMPCP"/>
<evidence type="ECO:0000259" key="2">
    <source>
        <dbReference type="PROSITE" id="PS51468"/>
    </source>
</evidence>
<protein>
    <submittedName>
        <fullName evidence="3">von Willebrand factor A domain-containing protein 5A</fullName>
    </submittedName>
</protein>
<dbReference type="Pfam" id="PF13768">
    <property type="entry name" value="VWA_3"/>
    <property type="match status" value="1"/>
</dbReference>
<dbReference type="InterPro" id="IPR013694">
    <property type="entry name" value="VIT"/>
</dbReference>
<keyword evidence="4" id="KW-1185">Reference proteome</keyword>
<dbReference type="PROSITE" id="PS50234">
    <property type="entry name" value="VWFA"/>
    <property type="match status" value="1"/>
</dbReference>